<evidence type="ECO:0000256" key="1">
    <source>
        <dbReference type="SAM" id="MobiDB-lite"/>
    </source>
</evidence>
<organism evidence="4 5">
    <name type="scientific">Mycoplasmoides gallisepticum S6</name>
    <dbReference type="NCBI Taxonomy" id="1006581"/>
    <lineage>
        <taxon>Bacteria</taxon>
        <taxon>Bacillati</taxon>
        <taxon>Mycoplasmatota</taxon>
        <taxon>Mycoplasmoidales</taxon>
        <taxon>Mycoplasmoidaceae</taxon>
        <taxon>Mycoplasmoides</taxon>
    </lineage>
</organism>
<name>A0A0F6CKK6_MYCGL</name>
<dbReference type="Proteomes" id="UP000018735">
    <property type="component" value="Chromosome"/>
</dbReference>
<dbReference type="EMBL" id="CP006916">
    <property type="protein sequence ID" value="AHB99628.2"/>
    <property type="molecule type" value="Genomic_DNA"/>
</dbReference>
<dbReference type="Pfam" id="PF07554">
    <property type="entry name" value="FIVAR"/>
    <property type="match status" value="2"/>
</dbReference>
<accession>A0A0F6CKK6</accession>
<feature type="chain" id="PRO_5002501462" evidence="2">
    <location>
        <begin position="34"/>
        <end position="660"/>
    </location>
</feature>
<sequence length="660" mass="71703">MFNVSYWLNFKWRKKNILKFVSLLGIGSFVMLAAASCTTPTPNPTPNPNPPSGGMNGGDTNPGDGQGMMNAASQELAAARMGLTTIFDSKAKNLGLYVDYKKTQNTLTKAYDAAKTVLDNSSSTTQNLNEAKTRLETAIRTAATSKQTFDEQHAELVKVYKELKTTLSNETATLAPYADAQYAGIKMHLSGLYDAGKAITTKTLEPVEGDPLTASAVMMANTKIVEAIKDEVLNPQKENATKLADSFVKQVLVKEKITGVEEAHNKAQPANYSFVGYSVDITGTTTGQTSIPNWDYAQRTIFTNGDEPRSISNTPADGQTMAQPLSNVSWIYSLAGTGAKYTLEFTYYGPSTGYLYFPYKLVNTSDQVKLGLEYKLNDATKPSAITFGSEQTMNGKTPTVNDINVAKVTLANLNFGSNKIEFSVPAEKVSPMIGNMYLSSSPNNWNKIYDDIFGNSVTTKNNRTIISVDALNGYSLASDWSTYIAEYSGAGLTLNDQAKPNEKYYLIGYVGGTGARNDMMVPKNNVQKFPLANNTSNRNYVFYVNAPREGDYYIKGVFASGVGSDLKFSTGDMSSNNVTVKQLFTGNLTTTLRTFDTSATTESTRVTTDPTNKKTLTLVEGLNKIVVSGTTENIGAPNFGYLEFILNETQPETTNVSNPS</sequence>
<evidence type="ECO:0000259" key="3">
    <source>
        <dbReference type="Pfam" id="PF05692"/>
    </source>
</evidence>
<dbReference type="InterPro" id="IPR008692">
    <property type="entry name" value="Hemogglutn_Mycoplasma"/>
</dbReference>
<evidence type="ECO:0000256" key="2">
    <source>
        <dbReference type="SAM" id="SignalP"/>
    </source>
</evidence>
<evidence type="ECO:0000313" key="5">
    <source>
        <dbReference type="Proteomes" id="UP000018735"/>
    </source>
</evidence>
<feature type="domain" description="Haemagglutinin Mycoplasma" evidence="3">
    <location>
        <begin position="390"/>
        <end position="647"/>
    </location>
</feature>
<dbReference type="AlphaFoldDB" id="A0A0F6CKK6"/>
<dbReference type="Pfam" id="PF05692">
    <property type="entry name" value="Myco_haema"/>
    <property type="match status" value="1"/>
</dbReference>
<keyword evidence="2" id="KW-0732">Signal</keyword>
<proteinExistence type="predicted"/>
<feature type="compositionally biased region" description="Pro residues" evidence="1">
    <location>
        <begin position="41"/>
        <end position="51"/>
    </location>
</feature>
<keyword evidence="4" id="KW-0449">Lipoprotein</keyword>
<dbReference type="KEGG" id="mgz:GCW_01940"/>
<feature type="signal peptide" evidence="2">
    <location>
        <begin position="1"/>
        <end position="33"/>
    </location>
</feature>
<evidence type="ECO:0000313" key="4">
    <source>
        <dbReference type="EMBL" id="AHB99628.2"/>
    </source>
</evidence>
<protein>
    <submittedName>
        <fullName evidence="4">VlhA.1.01 variable lipoprotein family protein</fullName>
    </submittedName>
</protein>
<dbReference type="eggNOG" id="ENOG502ZBYP">
    <property type="taxonomic scope" value="Bacteria"/>
</dbReference>
<gene>
    <name evidence="4" type="ORF">GCW_01940</name>
</gene>
<dbReference type="HOGENOM" id="CLU_026702_2_0_14"/>
<feature type="region of interest" description="Disordered" evidence="1">
    <location>
        <begin position="39"/>
        <end position="69"/>
    </location>
</feature>
<reference evidence="4 5" key="1">
    <citation type="journal article" date="2011" name="PLoS ONE">
        <title>Core proteome of the minimal cell: comparative proteomics of three mollicute species.</title>
        <authorList>
            <person name="Fisunov G.Y."/>
            <person name="Alexeev D.G."/>
            <person name="Bazaleev N.A."/>
            <person name="Ladygina V.G."/>
            <person name="Galyamina M.A."/>
            <person name="Kondratov I.G."/>
            <person name="Zhukova N.A."/>
            <person name="Serebryakova M.V."/>
            <person name="Demina I.A."/>
            <person name="Govorun V.M."/>
        </authorList>
    </citation>
    <scope>NUCLEOTIDE SEQUENCE [LARGE SCALE GENOMIC DNA]</scope>
    <source>
        <strain evidence="4 5">S6</strain>
    </source>
</reference>